<evidence type="ECO:0008006" key="13">
    <source>
        <dbReference type="Google" id="ProtNLM"/>
    </source>
</evidence>
<dbReference type="PANTHER" id="PTHR46861">
    <property type="entry name" value="TUMOR NECROSIS FACTOR RECEPTOR SUPERFAMILY MEMBER 1A"/>
    <property type="match status" value="1"/>
</dbReference>
<evidence type="ECO:0000256" key="6">
    <source>
        <dbReference type="PROSITE-ProRule" id="PRU00206"/>
    </source>
</evidence>
<keyword evidence="3" id="KW-0677">Repeat</keyword>
<reference evidence="12" key="1">
    <citation type="submission" date="2020-03" db="EMBL/GenBank/DDBJ databases">
        <title>Evolution of repeat sequences and sex chromosomes of tilapia species revealed by chromosome-level genomes.</title>
        <authorList>
            <person name="Xu L."/>
            <person name="Tao W."/>
            <person name="Wang D."/>
            <person name="Zhou Q."/>
        </authorList>
    </citation>
    <scope>NUCLEOTIDE SEQUENCE [LARGE SCALE GENOMIC DNA]</scope>
    <source>
        <strain evidence="12">Israel</strain>
    </source>
</reference>
<evidence type="ECO:0000256" key="7">
    <source>
        <dbReference type="SAM" id="Phobius"/>
    </source>
</evidence>
<dbReference type="PROSITE" id="PS50017">
    <property type="entry name" value="DEATH_DOMAIN"/>
    <property type="match status" value="1"/>
</dbReference>
<dbReference type="Proteomes" id="UP000472276">
    <property type="component" value="Unassembled WGS sequence"/>
</dbReference>
<dbReference type="Pfam" id="PF00020">
    <property type="entry name" value="TNFR_c6"/>
    <property type="match status" value="2"/>
</dbReference>
<reference evidence="11" key="2">
    <citation type="submission" date="2025-08" db="UniProtKB">
        <authorList>
            <consortium name="Ensembl"/>
        </authorList>
    </citation>
    <scope>IDENTIFICATION</scope>
</reference>
<evidence type="ECO:0000259" key="9">
    <source>
        <dbReference type="PROSITE" id="PS50017"/>
    </source>
</evidence>
<proteinExistence type="predicted"/>
<feature type="repeat" description="TNFR-Cys" evidence="6">
    <location>
        <begin position="123"/>
        <end position="164"/>
    </location>
</feature>
<dbReference type="InterPro" id="IPR033995">
    <property type="entry name" value="TNFRSF1A_N_teleost"/>
</dbReference>
<dbReference type="Gene3D" id="2.10.50.10">
    <property type="entry name" value="Tumor Necrosis Factor Receptor, subunit A, domain 2"/>
    <property type="match status" value="3"/>
</dbReference>
<feature type="domain" description="TNFR-Cys" evidence="10">
    <location>
        <begin position="123"/>
        <end position="164"/>
    </location>
</feature>
<reference evidence="11" key="3">
    <citation type="submission" date="2025-09" db="UniProtKB">
        <authorList>
            <consortium name="Ensembl"/>
        </authorList>
    </citation>
    <scope>IDENTIFICATION</scope>
</reference>
<keyword evidence="2 8" id="KW-0732">Signal</keyword>
<feature type="disulfide bond" evidence="6">
    <location>
        <begin position="81"/>
        <end position="96"/>
    </location>
</feature>
<dbReference type="CDD" id="cd08313">
    <property type="entry name" value="Death_TNFR1"/>
    <property type="match status" value="1"/>
</dbReference>
<dbReference type="PANTHER" id="PTHR46861:SF1">
    <property type="entry name" value="TUMOR NECROSIS FACTOR RECEPTOR SUPERFAMILY MEMBER 1A"/>
    <property type="match status" value="1"/>
</dbReference>
<dbReference type="SMART" id="SM00208">
    <property type="entry name" value="TNFR"/>
    <property type="match status" value="3"/>
</dbReference>
<evidence type="ECO:0000313" key="11">
    <source>
        <dbReference type="Ensembl" id="ENSOABP00000062734.1"/>
    </source>
</evidence>
<keyword evidence="12" id="KW-1185">Reference proteome</keyword>
<keyword evidence="4 6" id="KW-1015">Disulfide bond</keyword>
<sequence>MEALRHRGQRNKKASFGTLLCLMCMSITTLASLPESQKVNKTCKLDEFLTTEGICCNKCSPGFKLQEKCHGPKERSTCTPCPEGEYLEFMNYYPKCLSCRTCKAQKNEIQVSPCLRNQNTKCRCKDGYYKIRIDSETYECLRCKKCKADEVELQICTPDNNTVCGCKDNYYKDNNKCKLCESVCIVPISLFGIVSPPKENTSNQPDSFVNIIAGAGAGILALMVLMVFMTYMITKRQTKRRLLRSSQRSDASQESCEQVLVNSEEHLETTVTEVPQTSVAQVETSKLPDCVPLEIKLSELIYAVLDLVPVVQVKQLVRCLGVTDTEIEQAEMDHRSCREAHYQMLRVWALHSGGGGRGMLHRPLFNELLEKLRNMHLGKAAEELETKYGIQ</sequence>
<comment type="caution">
    <text evidence="6">Lacks conserved residue(s) required for the propagation of feature annotation.</text>
</comment>
<dbReference type="Ensembl" id="ENSOABT00000082681.1">
    <property type="protein sequence ID" value="ENSOABP00000062734.1"/>
    <property type="gene ID" value="ENSOABG00000033895.1"/>
</dbReference>
<dbReference type="GO" id="GO:0006954">
    <property type="term" value="P:inflammatory response"/>
    <property type="evidence" value="ECO:0007669"/>
    <property type="project" value="TreeGrafter"/>
</dbReference>
<dbReference type="Pfam" id="PF00531">
    <property type="entry name" value="Death"/>
    <property type="match status" value="1"/>
</dbReference>
<feature type="disulfide bond" evidence="6">
    <location>
        <begin position="146"/>
        <end position="164"/>
    </location>
</feature>
<dbReference type="GO" id="GO:0043235">
    <property type="term" value="C:receptor complex"/>
    <property type="evidence" value="ECO:0007669"/>
    <property type="project" value="TreeGrafter"/>
</dbReference>
<evidence type="ECO:0000256" key="3">
    <source>
        <dbReference type="ARBA" id="ARBA00022737"/>
    </source>
</evidence>
<evidence type="ECO:0000256" key="8">
    <source>
        <dbReference type="SAM" id="SignalP"/>
    </source>
</evidence>
<evidence type="ECO:0000256" key="2">
    <source>
        <dbReference type="ARBA" id="ARBA00022729"/>
    </source>
</evidence>
<evidence type="ECO:0000256" key="5">
    <source>
        <dbReference type="ARBA" id="ARBA00023180"/>
    </source>
</evidence>
<dbReference type="InterPro" id="IPR052493">
    <property type="entry name" value="TNFRSF1A"/>
</dbReference>
<dbReference type="CDD" id="cd15834">
    <property type="entry name" value="TNFRSF1A_teleost"/>
    <property type="match status" value="1"/>
</dbReference>
<dbReference type="GO" id="GO:0045121">
    <property type="term" value="C:membrane raft"/>
    <property type="evidence" value="ECO:0007669"/>
    <property type="project" value="TreeGrafter"/>
</dbReference>
<dbReference type="InterPro" id="IPR000488">
    <property type="entry name" value="Death_dom"/>
</dbReference>
<dbReference type="InterPro" id="IPR011029">
    <property type="entry name" value="DEATH-like_dom_sf"/>
</dbReference>
<dbReference type="Gene3D" id="1.10.533.10">
    <property type="entry name" value="Death Domain, Fas"/>
    <property type="match status" value="1"/>
</dbReference>
<accession>A0AAZ1X4Z4</accession>
<evidence type="ECO:0000313" key="12">
    <source>
        <dbReference type="Proteomes" id="UP000472276"/>
    </source>
</evidence>
<keyword evidence="7" id="KW-0812">Transmembrane</keyword>
<evidence type="ECO:0000256" key="1">
    <source>
        <dbReference type="ARBA" id="ARBA00022703"/>
    </source>
</evidence>
<dbReference type="GO" id="GO:0043120">
    <property type="term" value="F:tumor necrosis factor binding"/>
    <property type="evidence" value="ECO:0007669"/>
    <property type="project" value="TreeGrafter"/>
</dbReference>
<dbReference type="GO" id="GO:0006915">
    <property type="term" value="P:apoptotic process"/>
    <property type="evidence" value="ECO:0007669"/>
    <property type="project" value="UniProtKB-KW"/>
</dbReference>
<keyword evidence="7" id="KW-1133">Transmembrane helix</keyword>
<protein>
    <recommendedName>
        <fullName evidence="13">Tumor necrosis factor receptor superfamily, member 1a</fullName>
    </recommendedName>
</protein>
<keyword evidence="7" id="KW-0472">Membrane</keyword>
<gene>
    <name evidence="11" type="primary">TNFRSF1A</name>
</gene>
<dbReference type="GO" id="GO:0045087">
    <property type="term" value="P:innate immune response"/>
    <property type="evidence" value="ECO:0007669"/>
    <property type="project" value="InterPro"/>
</dbReference>
<dbReference type="PROSITE" id="PS50050">
    <property type="entry name" value="TNFR_NGFR_2"/>
    <property type="match status" value="2"/>
</dbReference>
<dbReference type="AlphaFoldDB" id="A0AAZ1X4Z4"/>
<evidence type="ECO:0000259" key="10">
    <source>
        <dbReference type="PROSITE" id="PS50050"/>
    </source>
</evidence>
<feature type="signal peptide" evidence="8">
    <location>
        <begin position="1"/>
        <end position="31"/>
    </location>
</feature>
<name>A0AAZ1X4Z4_OREAU</name>
<dbReference type="SUPFAM" id="SSF57586">
    <property type="entry name" value="TNF receptor-like"/>
    <property type="match status" value="3"/>
</dbReference>
<feature type="chain" id="PRO_5044321019" description="Tumor necrosis factor receptor superfamily, member 1a" evidence="8">
    <location>
        <begin position="32"/>
        <end position="391"/>
    </location>
</feature>
<evidence type="ECO:0000256" key="4">
    <source>
        <dbReference type="ARBA" id="ARBA00023157"/>
    </source>
</evidence>
<feature type="repeat" description="TNFR-Cys" evidence="6">
    <location>
        <begin position="80"/>
        <end position="122"/>
    </location>
</feature>
<dbReference type="SMART" id="SM00005">
    <property type="entry name" value="DEATH"/>
    <property type="match status" value="1"/>
</dbReference>
<dbReference type="InterPro" id="IPR033994">
    <property type="entry name" value="TNFRSF1A_death"/>
</dbReference>
<organism evidence="11 12">
    <name type="scientific">Oreochromis aureus</name>
    <name type="common">Israeli tilapia</name>
    <name type="synonym">Chromis aureus</name>
    <dbReference type="NCBI Taxonomy" id="47969"/>
    <lineage>
        <taxon>Eukaryota</taxon>
        <taxon>Metazoa</taxon>
        <taxon>Chordata</taxon>
        <taxon>Craniata</taxon>
        <taxon>Vertebrata</taxon>
        <taxon>Euteleostomi</taxon>
        <taxon>Actinopterygii</taxon>
        <taxon>Neopterygii</taxon>
        <taxon>Teleostei</taxon>
        <taxon>Neoteleostei</taxon>
        <taxon>Acanthomorphata</taxon>
        <taxon>Ovalentaria</taxon>
        <taxon>Cichlomorphae</taxon>
        <taxon>Cichliformes</taxon>
        <taxon>Cichlidae</taxon>
        <taxon>African cichlids</taxon>
        <taxon>Pseudocrenilabrinae</taxon>
        <taxon>Oreochromini</taxon>
        <taxon>Oreochromis</taxon>
    </lineage>
</organism>
<feature type="domain" description="Death" evidence="9">
    <location>
        <begin position="298"/>
        <end position="388"/>
    </location>
</feature>
<feature type="disulfide bond" evidence="6">
    <location>
        <begin position="143"/>
        <end position="156"/>
    </location>
</feature>
<keyword evidence="1" id="KW-0053">Apoptosis</keyword>
<dbReference type="SUPFAM" id="SSF47986">
    <property type="entry name" value="DEATH domain"/>
    <property type="match status" value="1"/>
</dbReference>
<feature type="domain" description="TNFR-Cys" evidence="10">
    <location>
        <begin position="80"/>
        <end position="122"/>
    </location>
</feature>
<feature type="transmembrane region" description="Helical" evidence="7">
    <location>
        <begin position="208"/>
        <end position="234"/>
    </location>
</feature>
<keyword evidence="5" id="KW-0325">Glycoprotein</keyword>
<dbReference type="InterPro" id="IPR001368">
    <property type="entry name" value="TNFR/NGFR_Cys_rich_reg"/>
</dbReference>
<dbReference type="GO" id="GO:0005031">
    <property type="term" value="F:tumor necrosis factor receptor activity"/>
    <property type="evidence" value="ECO:0007669"/>
    <property type="project" value="TreeGrafter"/>
</dbReference>